<dbReference type="Proteomes" id="UP000023152">
    <property type="component" value="Unassembled WGS sequence"/>
</dbReference>
<feature type="non-terminal residue" evidence="1">
    <location>
        <position position="215"/>
    </location>
</feature>
<reference evidence="1 2" key="1">
    <citation type="journal article" date="2013" name="Curr. Biol.">
        <title>The Genome of the Foraminiferan Reticulomyxa filosa.</title>
        <authorList>
            <person name="Glockner G."/>
            <person name="Hulsmann N."/>
            <person name="Schleicher M."/>
            <person name="Noegel A.A."/>
            <person name="Eichinger L."/>
            <person name="Gallinger C."/>
            <person name="Pawlowski J."/>
            <person name="Sierra R."/>
            <person name="Euteneuer U."/>
            <person name="Pillet L."/>
            <person name="Moustafa A."/>
            <person name="Platzer M."/>
            <person name="Groth M."/>
            <person name="Szafranski K."/>
            <person name="Schliwa M."/>
        </authorList>
    </citation>
    <scope>NUCLEOTIDE SEQUENCE [LARGE SCALE GENOMIC DNA]</scope>
</reference>
<protein>
    <recommendedName>
        <fullName evidence="3">TRAF-type domain-containing protein</fullName>
    </recommendedName>
</protein>
<keyword evidence="2" id="KW-1185">Reference proteome</keyword>
<evidence type="ECO:0000313" key="1">
    <source>
        <dbReference type="EMBL" id="ETO22349.1"/>
    </source>
</evidence>
<proteinExistence type="predicted"/>
<evidence type="ECO:0000313" key="2">
    <source>
        <dbReference type="Proteomes" id="UP000023152"/>
    </source>
</evidence>
<gene>
    <name evidence="1" type="ORF">RFI_14852</name>
</gene>
<sequence length="215" mass="25017">MNKLEINNMKENEEKYNSEVKGVGFGRSCYNKDWILRTNKYENINDLICVICKGVANKAMEINCPEHGSLDESLIAGENCLKEFFKKNGNNCPIGMHNGCLYSQGILPQRYINELNVMCPLQFEQDLIMYNEDGEEGEIPGMLICDFKGRLEQIRSHLENDCPLQLLGCWFKPFGCTYQSLKYQIQDHLISNMQFHFDLIMQRFEMLNKTIQMNQ</sequence>
<comment type="caution">
    <text evidence="1">The sequence shown here is derived from an EMBL/GenBank/DDBJ whole genome shotgun (WGS) entry which is preliminary data.</text>
</comment>
<dbReference type="InterPro" id="IPR013083">
    <property type="entry name" value="Znf_RING/FYVE/PHD"/>
</dbReference>
<evidence type="ECO:0008006" key="3">
    <source>
        <dbReference type="Google" id="ProtNLM"/>
    </source>
</evidence>
<organism evidence="1 2">
    <name type="scientific">Reticulomyxa filosa</name>
    <dbReference type="NCBI Taxonomy" id="46433"/>
    <lineage>
        <taxon>Eukaryota</taxon>
        <taxon>Sar</taxon>
        <taxon>Rhizaria</taxon>
        <taxon>Retaria</taxon>
        <taxon>Foraminifera</taxon>
        <taxon>Monothalamids</taxon>
        <taxon>Reticulomyxidae</taxon>
        <taxon>Reticulomyxa</taxon>
    </lineage>
</organism>
<dbReference type="EMBL" id="ASPP01010816">
    <property type="protein sequence ID" value="ETO22349.1"/>
    <property type="molecule type" value="Genomic_DNA"/>
</dbReference>
<name>X6N9B6_RETFI</name>
<dbReference type="Gene3D" id="3.30.40.10">
    <property type="entry name" value="Zinc/RING finger domain, C3HC4 (zinc finger)"/>
    <property type="match status" value="1"/>
</dbReference>
<dbReference type="SUPFAM" id="SSF49599">
    <property type="entry name" value="TRAF domain-like"/>
    <property type="match status" value="1"/>
</dbReference>
<accession>X6N9B6</accession>
<dbReference type="OrthoDB" id="370557at2759"/>
<dbReference type="AlphaFoldDB" id="X6N9B6"/>